<comment type="caution">
    <text evidence="10">The sequence shown here is derived from an EMBL/GenBank/DDBJ whole genome shotgun (WGS) entry which is preliminary data.</text>
</comment>
<comment type="similarity">
    <text evidence="1">Belongs to the ClpA/ClpB family.</text>
</comment>
<dbReference type="InterPro" id="IPR018368">
    <property type="entry name" value="ClpA/B_CS1"/>
</dbReference>
<dbReference type="NCBIfam" id="TIGR03345">
    <property type="entry name" value="VI_ClpV1"/>
    <property type="match status" value="1"/>
</dbReference>
<dbReference type="Pfam" id="PF02861">
    <property type="entry name" value="Clp_N"/>
    <property type="match status" value="1"/>
</dbReference>
<dbReference type="EMBL" id="MTEJ01000436">
    <property type="protein sequence ID" value="OQX03024.1"/>
    <property type="molecule type" value="Genomic_DNA"/>
</dbReference>
<dbReference type="InterPro" id="IPR001270">
    <property type="entry name" value="ClpA/B"/>
</dbReference>
<evidence type="ECO:0000256" key="2">
    <source>
        <dbReference type="ARBA" id="ARBA00022737"/>
    </source>
</evidence>
<name>A0A1Y1QD74_9GAMM</name>
<dbReference type="Gene3D" id="3.40.50.300">
    <property type="entry name" value="P-loop containing nucleotide triphosphate hydrolases"/>
    <property type="match status" value="3"/>
</dbReference>
<evidence type="ECO:0000256" key="8">
    <source>
        <dbReference type="SAM" id="MobiDB-lite"/>
    </source>
</evidence>
<keyword evidence="5" id="KW-0143">Chaperone</keyword>
<dbReference type="Pfam" id="PF17871">
    <property type="entry name" value="AAA_lid_9"/>
    <property type="match status" value="1"/>
</dbReference>
<dbReference type="Proteomes" id="UP000192491">
    <property type="component" value="Unassembled WGS sequence"/>
</dbReference>
<dbReference type="InterPro" id="IPR004176">
    <property type="entry name" value="Clp_R_N"/>
</dbReference>
<feature type="region of interest" description="Disordered" evidence="8">
    <location>
        <begin position="158"/>
        <end position="189"/>
    </location>
</feature>
<reference evidence="10 11" key="1">
    <citation type="submission" date="2017-01" db="EMBL/GenBank/DDBJ databases">
        <title>Novel large sulfur bacteria in the metagenomes of groundwater-fed chemosynthetic microbial mats in the Lake Huron basin.</title>
        <authorList>
            <person name="Sharrar A.M."/>
            <person name="Flood B.E."/>
            <person name="Bailey J.V."/>
            <person name="Jones D.S."/>
            <person name="Biddanda B."/>
            <person name="Ruberg S.A."/>
            <person name="Marcus D.N."/>
            <person name="Dick G.J."/>
        </authorList>
    </citation>
    <scope>NUCLEOTIDE SEQUENCE [LARGE SCALE GENOMIC DNA]</scope>
    <source>
        <strain evidence="10">A8</strain>
    </source>
</reference>
<dbReference type="SMART" id="SM00382">
    <property type="entry name" value="AAA"/>
    <property type="match status" value="2"/>
</dbReference>
<dbReference type="InterPro" id="IPR003593">
    <property type="entry name" value="AAA+_ATPase"/>
</dbReference>
<keyword evidence="4" id="KW-0067">ATP-binding</keyword>
<dbReference type="PANTHER" id="PTHR11638">
    <property type="entry name" value="ATP-DEPENDENT CLP PROTEASE"/>
    <property type="match status" value="1"/>
</dbReference>
<evidence type="ECO:0000256" key="3">
    <source>
        <dbReference type="ARBA" id="ARBA00022741"/>
    </source>
</evidence>
<dbReference type="Pfam" id="PF07724">
    <property type="entry name" value="AAA_2"/>
    <property type="match status" value="1"/>
</dbReference>
<dbReference type="Gene3D" id="1.10.8.60">
    <property type="match status" value="1"/>
</dbReference>
<dbReference type="InterPro" id="IPR017729">
    <property type="entry name" value="ATPase_T6SS_ClpV1"/>
</dbReference>
<dbReference type="SUPFAM" id="SSF81923">
    <property type="entry name" value="Double Clp-N motif"/>
    <property type="match status" value="1"/>
</dbReference>
<evidence type="ECO:0000259" key="9">
    <source>
        <dbReference type="PROSITE" id="PS51903"/>
    </source>
</evidence>
<evidence type="ECO:0000256" key="5">
    <source>
        <dbReference type="ARBA" id="ARBA00023186"/>
    </source>
</evidence>
<gene>
    <name evidence="10" type="ORF">BWK73_40825</name>
</gene>
<protein>
    <submittedName>
        <fullName evidence="10">ClpV1 family T6SS ATPase</fullName>
    </submittedName>
</protein>
<dbReference type="CDD" id="cd19499">
    <property type="entry name" value="RecA-like_ClpB_Hsp104-like"/>
    <property type="match status" value="1"/>
</dbReference>
<dbReference type="GO" id="GO:0005737">
    <property type="term" value="C:cytoplasm"/>
    <property type="evidence" value="ECO:0007669"/>
    <property type="project" value="TreeGrafter"/>
</dbReference>
<dbReference type="InterPro" id="IPR050130">
    <property type="entry name" value="ClpA_ClpB"/>
</dbReference>
<keyword evidence="3" id="KW-0547">Nucleotide-binding</keyword>
<dbReference type="SUPFAM" id="SSF52540">
    <property type="entry name" value="P-loop containing nucleoside triphosphate hydrolases"/>
    <property type="match status" value="2"/>
</dbReference>
<dbReference type="SMART" id="SM01086">
    <property type="entry name" value="ClpB_D2-small"/>
    <property type="match status" value="1"/>
</dbReference>
<dbReference type="InterPro" id="IPR041546">
    <property type="entry name" value="ClpA/ClpB_AAA_lid"/>
</dbReference>
<dbReference type="GO" id="GO:0034605">
    <property type="term" value="P:cellular response to heat"/>
    <property type="evidence" value="ECO:0007669"/>
    <property type="project" value="TreeGrafter"/>
</dbReference>
<dbReference type="GO" id="GO:0005524">
    <property type="term" value="F:ATP binding"/>
    <property type="evidence" value="ECO:0007669"/>
    <property type="project" value="UniProtKB-KW"/>
</dbReference>
<dbReference type="Pfam" id="PF00004">
    <property type="entry name" value="AAA"/>
    <property type="match status" value="1"/>
</dbReference>
<evidence type="ECO:0000256" key="6">
    <source>
        <dbReference type="PROSITE-ProRule" id="PRU01251"/>
    </source>
</evidence>
<keyword evidence="7" id="KW-0175">Coiled coil</keyword>
<evidence type="ECO:0000256" key="4">
    <source>
        <dbReference type="ARBA" id="ARBA00022840"/>
    </source>
</evidence>
<evidence type="ECO:0000313" key="10">
    <source>
        <dbReference type="EMBL" id="OQX03024.1"/>
    </source>
</evidence>
<dbReference type="Pfam" id="PF10431">
    <property type="entry name" value="ClpB_D2-small"/>
    <property type="match status" value="1"/>
</dbReference>
<dbReference type="InterPro" id="IPR027417">
    <property type="entry name" value="P-loop_NTPase"/>
</dbReference>
<dbReference type="AlphaFoldDB" id="A0A1Y1QD74"/>
<dbReference type="PROSITE" id="PS51903">
    <property type="entry name" value="CLP_R"/>
    <property type="match status" value="1"/>
</dbReference>
<evidence type="ECO:0000256" key="1">
    <source>
        <dbReference type="ARBA" id="ARBA00008675"/>
    </source>
</evidence>
<dbReference type="GO" id="GO:0016887">
    <property type="term" value="F:ATP hydrolysis activity"/>
    <property type="evidence" value="ECO:0007669"/>
    <property type="project" value="InterPro"/>
</dbReference>
<accession>A0A1Y1QD74</accession>
<dbReference type="PRINTS" id="PR00300">
    <property type="entry name" value="CLPPROTEASEA"/>
</dbReference>
<dbReference type="PROSITE" id="PS00870">
    <property type="entry name" value="CLPAB_1"/>
    <property type="match status" value="1"/>
</dbReference>
<keyword evidence="2 6" id="KW-0677">Repeat</keyword>
<feature type="coiled-coil region" evidence="7">
    <location>
        <begin position="446"/>
        <end position="499"/>
    </location>
</feature>
<dbReference type="InterPro" id="IPR036628">
    <property type="entry name" value="Clp_N_dom_sf"/>
</dbReference>
<dbReference type="Gene3D" id="1.10.1780.10">
    <property type="entry name" value="Clp, N-terminal domain"/>
    <property type="match status" value="1"/>
</dbReference>
<dbReference type="InterPro" id="IPR003959">
    <property type="entry name" value="ATPase_AAA_core"/>
</dbReference>
<evidence type="ECO:0000313" key="11">
    <source>
        <dbReference type="Proteomes" id="UP000192491"/>
    </source>
</evidence>
<feature type="domain" description="Clp R" evidence="9">
    <location>
        <begin position="10"/>
        <end position="157"/>
    </location>
</feature>
<dbReference type="InterPro" id="IPR019489">
    <property type="entry name" value="Clp_ATPase_C"/>
</dbReference>
<dbReference type="PANTHER" id="PTHR11638:SF182">
    <property type="entry name" value="CLP ATPASE"/>
    <property type="match status" value="1"/>
</dbReference>
<evidence type="ECO:0000256" key="7">
    <source>
        <dbReference type="SAM" id="Coils"/>
    </source>
</evidence>
<sequence>MLLVDHQHLIHSLTPHARKALEEAANLCVTHTAYEVTIEHWLHAALALPASDAVFLLRHFGIDPQELQRAVARSFERQRAGAQNYPVFSTLLLELLQDAWTMGSLSLGHSQIRTGGILLAGLKNASRYFRQSYSPVLTSINHETLRRDFSKITVMSGETPVDESGTDQAGKTASGKAAQGNTHRGDLDTLADHPLEKYGIHFTQMARDGKIDPVFCRERELDQMIDILTRRRKNNPIAVGEAGVGKSAIVEGLALRIVHQEVPEHLHNVELWGLDMGALQAGASMKGEFEKRLKAVIEAVKVADPPVILFIDEAHTLIGAGGQAGGSDAANLLKPALARGELRTIAATTWTEYKKYFEKDPALSRRFQLVKLDEPDIEQSRIILRGLLPAYEKAHQVLITDEAIHAAARLSARYISGRQLPDKAIDTLDTACARVSTSLTAPPRALSHARQRIRQCQAEYDMLLRDQQYGLSEENPGVLQAVQVRIDQTQAQITTLEQDWQIEHAAIQAYLQARQQLNETNALANDADGSPNESNAPSTLDSLQTLRQLRADITAIQQRTGGLIHYQVGETEVAEVIADWTGIPVASMTAAEVGRITGLADQIRTLIKGQDQAVELIHRRLLTAKADLRREGLPLGAFLLVGPSGVGKTETALQVAQHLFGSRQFMTVINMSEYQEKHSLSRLIGSPPGYVGYGEGGVLTEAIRQRPYSVVLLDEVEKADPEVLNLFYQAFDKGEMNDGEGRAIDCKNVVFILTSNLGTQIIMDYAEAGGQAIKALEEALFPELAHWFKPALLARMEVVPFLPLNDEVLKAIIQGKWVALQQRLLERHQASLSATAAVYQHIQQHCNRSHNGARIIDSLLEGELLPPLSLELLTRMGQGIPLTHIHVDVVDNAFTYHYEPITQITAGDDV</sequence>
<dbReference type="CDD" id="cd00009">
    <property type="entry name" value="AAA"/>
    <property type="match status" value="1"/>
</dbReference>
<proteinExistence type="inferred from homology"/>
<organism evidence="10 11">
    <name type="scientific">Thiothrix lacustris</name>
    <dbReference type="NCBI Taxonomy" id="525917"/>
    <lineage>
        <taxon>Bacteria</taxon>
        <taxon>Pseudomonadati</taxon>
        <taxon>Pseudomonadota</taxon>
        <taxon>Gammaproteobacteria</taxon>
        <taxon>Thiotrichales</taxon>
        <taxon>Thiotrichaceae</taxon>
        <taxon>Thiothrix</taxon>
    </lineage>
</organism>